<dbReference type="EMBL" id="WVIC01000001">
    <property type="protein sequence ID" value="NCJ04967.1"/>
    <property type="molecule type" value="Genomic_DNA"/>
</dbReference>
<comment type="caution">
    <text evidence="3">The sequence shown here is derived from an EMBL/GenBank/DDBJ whole genome shotgun (WGS) entry which is preliminary data.</text>
</comment>
<accession>A0A8K1ZW43</accession>
<evidence type="ECO:0000313" key="3">
    <source>
        <dbReference type="EMBL" id="NCJ04967.1"/>
    </source>
</evidence>
<dbReference type="Gene3D" id="3.30.930.10">
    <property type="entry name" value="Bira Bifunctional Protein, Domain 2"/>
    <property type="match status" value="1"/>
</dbReference>
<dbReference type="InterPro" id="IPR004143">
    <property type="entry name" value="BPL_LPL_catalytic"/>
</dbReference>
<evidence type="ECO:0000313" key="4">
    <source>
        <dbReference type="Proteomes" id="UP000607397"/>
    </source>
</evidence>
<dbReference type="PROSITE" id="PS51733">
    <property type="entry name" value="BPL_LPL_CATALYTIC"/>
    <property type="match status" value="1"/>
</dbReference>
<protein>
    <submittedName>
        <fullName evidence="3">Biotin--[acetyl-CoA-carboxylase] ligase</fullName>
        <ecNumber evidence="3">6.3.4.15</ecNumber>
    </submittedName>
</protein>
<keyword evidence="1 3" id="KW-0436">Ligase</keyword>
<dbReference type="Pfam" id="PF03099">
    <property type="entry name" value="BPL_LplA_LipB"/>
    <property type="match status" value="1"/>
</dbReference>
<dbReference type="RefSeq" id="WP_161823446.1">
    <property type="nucleotide sequence ID" value="NZ_WVIC01000001.1"/>
</dbReference>
<dbReference type="Proteomes" id="UP000607397">
    <property type="component" value="Unassembled WGS sequence"/>
</dbReference>
<dbReference type="CDD" id="cd16442">
    <property type="entry name" value="BPL"/>
    <property type="match status" value="1"/>
</dbReference>
<sequence>MESRGFPEAASAPDWLHWLPDCASTNSWILAHGRHLPSGDAVFTRHQTAGRGQQGRLWQAPPGVLTVSFGLDWPVSEHRGVTLGVGLAVIYAIADLMPALDDALQIKWPNDIWVQQRKLAGILCEMGQREGWPSLEMQRVIVGIGLNRQVNFTPEALAALDYPISLHQLGVPVPSELALLTRLRDYLRQLASFWVYAETQGQSGLAALLPDLNRRDALRQQLIQVTLGNKQGMGTALGLDAQGRLLVRGHNQSCYALATGSVRCLTRKIAKLPSKYPEPVLEPQAP</sequence>
<name>A0A8K1ZW43_9CYAN</name>
<dbReference type="EC" id="6.3.4.15" evidence="3"/>
<dbReference type="InterPro" id="IPR045864">
    <property type="entry name" value="aa-tRNA-synth_II/BPL/LPL"/>
</dbReference>
<dbReference type="SUPFAM" id="SSF55681">
    <property type="entry name" value="Class II aaRS and biotin synthetases"/>
    <property type="match status" value="1"/>
</dbReference>
<evidence type="ECO:0000259" key="2">
    <source>
        <dbReference type="PROSITE" id="PS51733"/>
    </source>
</evidence>
<evidence type="ECO:0000256" key="1">
    <source>
        <dbReference type="ARBA" id="ARBA00022598"/>
    </source>
</evidence>
<dbReference type="AlphaFoldDB" id="A0A8K1ZW43"/>
<proteinExistence type="predicted"/>
<dbReference type="InterPro" id="IPR004408">
    <property type="entry name" value="Biotin_CoA_COase_ligase"/>
</dbReference>
<dbReference type="GO" id="GO:0005737">
    <property type="term" value="C:cytoplasm"/>
    <property type="evidence" value="ECO:0007669"/>
    <property type="project" value="TreeGrafter"/>
</dbReference>
<dbReference type="GO" id="GO:0004077">
    <property type="term" value="F:biotin--[biotin carboxyl-carrier protein] ligase activity"/>
    <property type="evidence" value="ECO:0007669"/>
    <property type="project" value="UniProtKB-EC"/>
</dbReference>
<reference evidence="3" key="1">
    <citation type="submission" date="2019-12" db="EMBL/GenBank/DDBJ databases">
        <title>High-Quality draft genome sequences of three cyanobacteria isolated from the limestone walls of the Old Cathedral of Coimbra.</title>
        <authorList>
            <person name="Tiago I."/>
            <person name="Soares F."/>
            <person name="Portugal A."/>
        </authorList>
    </citation>
    <scope>NUCLEOTIDE SEQUENCE [LARGE SCALE GENOMIC DNA]</scope>
    <source>
        <strain evidence="3">C</strain>
    </source>
</reference>
<organism evidence="3 4">
    <name type="scientific">Petrachloros mirabilis ULC683</name>
    <dbReference type="NCBI Taxonomy" id="2781853"/>
    <lineage>
        <taxon>Bacteria</taxon>
        <taxon>Bacillati</taxon>
        <taxon>Cyanobacteriota</taxon>
        <taxon>Cyanophyceae</taxon>
        <taxon>Synechococcales</taxon>
        <taxon>Petrachlorosaceae</taxon>
        <taxon>Petrachloros</taxon>
        <taxon>Petrachloros mirabilis</taxon>
    </lineage>
</organism>
<dbReference type="PANTHER" id="PTHR12835:SF5">
    <property type="entry name" value="BIOTIN--PROTEIN LIGASE"/>
    <property type="match status" value="1"/>
</dbReference>
<dbReference type="PANTHER" id="PTHR12835">
    <property type="entry name" value="BIOTIN PROTEIN LIGASE"/>
    <property type="match status" value="1"/>
</dbReference>
<keyword evidence="4" id="KW-1185">Reference proteome</keyword>
<gene>
    <name evidence="3" type="ORF">GS597_00200</name>
</gene>
<dbReference type="NCBIfam" id="TIGR00121">
    <property type="entry name" value="birA_ligase"/>
    <property type="match status" value="1"/>
</dbReference>
<feature type="domain" description="BPL/LPL catalytic" evidence="2">
    <location>
        <begin position="8"/>
        <end position="194"/>
    </location>
</feature>